<gene>
    <name evidence="2" type="ORF">H257_04573</name>
</gene>
<feature type="coiled-coil region" evidence="1">
    <location>
        <begin position="317"/>
        <end position="351"/>
    </location>
</feature>
<dbReference type="GeneID" id="20806569"/>
<name>W4GTY2_APHAT</name>
<dbReference type="EMBL" id="KI913121">
    <property type="protein sequence ID" value="ETV82781.1"/>
    <property type="molecule type" value="Genomic_DNA"/>
</dbReference>
<evidence type="ECO:0000256" key="1">
    <source>
        <dbReference type="SAM" id="Coils"/>
    </source>
</evidence>
<protein>
    <submittedName>
        <fullName evidence="2">Uncharacterized protein</fullName>
    </submittedName>
</protein>
<dbReference type="AlphaFoldDB" id="W4GTY2"/>
<dbReference type="OrthoDB" id="77136at2759"/>
<feature type="coiled-coil region" evidence="1">
    <location>
        <begin position="194"/>
        <end position="275"/>
    </location>
</feature>
<dbReference type="RefSeq" id="XP_009827452.1">
    <property type="nucleotide sequence ID" value="XM_009829150.1"/>
</dbReference>
<proteinExistence type="predicted"/>
<reference evidence="2" key="1">
    <citation type="submission" date="2013-12" db="EMBL/GenBank/DDBJ databases">
        <title>The Genome Sequence of Aphanomyces astaci APO3.</title>
        <authorList>
            <consortium name="The Broad Institute Genomics Platform"/>
            <person name="Russ C."/>
            <person name="Tyler B."/>
            <person name="van West P."/>
            <person name="Dieguez-Uribeondo J."/>
            <person name="Young S.K."/>
            <person name="Zeng Q."/>
            <person name="Gargeya S."/>
            <person name="Fitzgerald M."/>
            <person name="Abouelleil A."/>
            <person name="Alvarado L."/>
            <person name="Chapman S.B."/>
            <person name="Gainer-Dewar J."/>
            <person name="Goldberg J."/>
            <person name="Griggs A."/>
            <person name="Gujja S."/>
            <person name="Hansen M."/>
            <person name="Howarth C."/>
            <person name="Imamovic A."/>
            <person name="Ireland A."/>
            <person name="Larimer J."/>
            <person name="McCowan C."/>
            <person name="Murphy C."/>
            <person name="Pearson M."/>
            <person name="Poon T.W."/>
            <person name="Priest M."/>
            <person name="Roberts A."/>
            <person name="Saif S."/>
            <person name="Shea T."/>
            <person name="Sykes S."/>
            <person name="Wortman J."/>
            <person name="Nusbaum C."/>
            <person name="Birren B."/>
        </authorList>
    </citation>
    <scope>NUCLEOTIDE SEQUENCE [LARGE SCALE GENOMIC DNA]</scope>
    <source>
        <strain evidence="2">APO3</strain>
    </source>
</reference>
<sequence>MQESHRWRREERWATAIAYSSTSAVDAEQLRAELADLNARLRVEVEAKRELQRLRARDKERFADEFGQFEARLLRANETLEKNRQVVEASLVEKDNFIEELQIQLDKKQHAIDCLKQDPRLLHSSRRRRQAQPPIFFDHMNGGDSMTGGSDNGVEDSKVHELELQMSKLFVQLQEAHTKNDAQEDLIEGMKAANAKLVASLKKMKHKLKEATDSGVNHMFHDMTRKCMRAEAEKAAVEATLAAAQSEIATSKANAEALSAQLKAANEQITVLQDDVKARGAAQLAMENQLLKQQHYIKDLEVDFKTMGRVDVDNPEMEHAQRTLAAKTEQLMELERKCKIYEREIAGLRQKKIQSGGPTDEASPQRRPLSLIDLDHIHTQTLKIESKADTVSRMVTMYASGDPPPPVEQLQALLLDLEDEEGVVSCDSLASDQEGKQRILMSLMQSQAILDGVAHHLAQGCARFLGSNCALQ</sequence>
<organism evidence="2">
    <name type="scientific">Aphanomyces astaci</name>
    <name type="common">Crayfish plague agent</name>
    <dbReference type="NCBI Taxonomy" id="112090"/>
    <lineage>
        <taxon>Eukaryota</taxon>
        <taxon>Sar</taxon>
        <taxon>Stramenopiles</taxon>
        <taxon>Oomycota</taxon>
        <taxon>Saprolegniomycetes</taxon>
        <taxon>Saprolegniales</taxon>
        <taxon>Verrucalvaceae</taxon>
        <taxon>Aphanomyces</taxon>
    </lineage>
</organism>
<evidence type="ECO:0000313" key="2">
    <source>
        <dbReference type="EMBL" id="ETV82781.1"/>
    </source>
</evidence>
<feature type="coiled-coil region" evidence="1">
    <location>
        <begin position="27"/>
        <end position="54"/>
    </location>
</feature>
<dbReference type="STRING" id="112090.W4GTY2"/>
<keyword evidence="1" id="KW-0175">Coiled coil</keyword>
<dbReference type="VEuPathDB" id="FungiDB:H257_04573"/>
<accession>W4GTY2</accession>